<dbReference type="Pfam" id="PF03483">
    <property type="entry name" value="B3_4"/>
    <property type="match status" value="1"/>
</dbReference>
<accession>A0A8H9L9V2</accession>
<dbReference type="GO" id="GO:0003723">
    <property type="term" value="F:RNA binding"/>
    <property type="evidence" value="ECO:0007669"/>
    <property type="project" value="InterPro"/>
</dbReference>
<reference evidence="3" key="1">
    <citation type="journal article" date="2019" name="Int. J. Syst. Evol. Microbiol.">
        <title>The Global Catalogue of Microorganisms (GCM) 10K type strain sequencing project: providing services to taxonomists for standard genome sequencing and annotation.</title>
        <authorList>
            <consortium name="The Broad Institute Genomics Platform"/>
            <consortium name="The Broad Institute Genome Sequencing Center for Infectious Disease"/>
            <person name="Wu L."/>
            <person name="Ma J."/>
        </authorList>
    </citation>
    <scope>NUCLEOTIDE SEQUENCE [LARGE SCALE GENOMIC DNA]</scope>
    <source>
        <strain evidence="3">JCM 31047</strain>
    </source>
</reference>
<feature type="domain" description="B3/B4 tRNA-binding" evidence="1">
    <location>
        <begin position="64"/>
        <end position="220"/>
    </location>
</feature>
<evidence type="ECO:0000313" key="3">
    <source>
        <dbReference type="Proteomes" id="UP000600547"/>
    </source>
</evidence>
<evidence type="ECO:0000259" key="1">
    <source>
        <dbReference type="SMART" id="SM00873"/>
    </source>
</evidence>
<dbReference type="InterPro" id="IPR020825">
    <property type="entry name" value="Phe-tRNA_synthase-like_B3/B4"/>
</dbReference>
<dbReference type="RefSeq" id="WP_189062649.1">
    <property type="nucleotide sequence ID" value="NZ_BMQG01000013.1"/>
</dbReference>
<evidence type="ECO:0000313" key="2">
    <source>
        <dbReference type="EMBL" id="GGM53081.1"/>
    </source>
</evidence>
<dbReference type="AlphaFoldDB" id="A0A8H9L9V2"/>
<dbReference type="SUPFAM" id="SSF56037">
    <property type="entry name" value="PheT/TilS domain"/>
    <property type="match status" value="1"/>
</dbReference>
<organism evidence="2 3">
    <name type="scientific">Deinococcus arenae</name>
    <dbReference type="NCBI Taxonomy" id="1452751"/>
    <lineage>
        <taxon>Bacteria</taxon>
        <taxon>Thermotogati</taxon>
        <taxon>Deinococcota</taxon>
        <taxon>Deinococci</taxon>
        <taxon>Deinococcales</taxon>
        <taxon>Deinococcaceae</taxon>
        <taxon>Deinococcus</taxon>
    </lineage>
</organism>
<dbReference type="PANTHER" id="PTHR39209">
    <property type="match status" value="1"/>
</dbReference>
<dbReference type="SMART" id="SM00873">
    <property type="entry name" value="B3_4"/>
    <property type="match status" value="1"/>
</dbReference>
<comment type="caution">
    <text evidence="2">The sequence shown here is derived from an EMBL/GenBank/DDBJ whole genome shotgun (WGS) entry which is preliminary data.</text>
</comment>
<dbReference type="Gene3D" id="3.50.40.10">
    <property type="entry name" value="Phenylalanyl-trna Synthetase, Chain B, domain 3"/>
    <property type="match status" value="1"/>
</dbReference>
<dbReference type="EMBL" id="BMQG01000013">
    <property type="protein sequence ID" value="GGM53081.1"/>
    <property type="molecule type" value="Genomic_DNA"/>
</dbReference>
<sequence>MSGLLQISPAVAERFPDYQGLVLVVTGLTNGPSDERSAALLRAAETHARATFAGTSPAQHPHVVAWQEAFRAFGMKPRKTLNSAEALITRVLKGGQLPAINRLADAYNAVSVRHVVPCGGEDLSRVVGAVTLKIADGSEPFDTNRDGAPFVDHPLPGEVVWADEAGVTCRAWNWRQGTRTRLTEETTGAYFLFDALSPMTQAALEQAGDELARLLTELSPGCQIERQWIGPADAVVSISQRA</sequence>
<name>A0A8H9L9V2_9DEIO</name>
<dbReference type="InterPro" id="IPR005146">
    <property type="entry name" value="B3/B4_tRNA-bd"/>
</dbReference>
<gene>
    <name evidence="2" type="ORF">GCM10008956_31410</name>
</gene>
<protein>
    <recommendedName>
        <fullName evidence="1">B3/B4 tRNA-binding domain-containing protein</fullName>
    </recommendedName>
</protein>
<keyword evidence="3" id="KW-1185">Reference proteome</keyword>
<proteinExistence type="predicted"/>
<dbReference type="GO" id="GO:0004826">
    <property type="term" value="F:phenylalanine-tRNA ligase activity"/>
    <property type="evidence" value="ECO:0007669"/>
    <property type="project" value="InterPro"/>
</dbReference>
<dbReference type="PANTHER" id="PTHR39209:SF2">
    <property type="entry name" value="CYTOPLASMIC PROTEIN"/>
    <property type="match status" value="1"/>
</dbReference>
<dbReference type="Proteomes" id="UP000600547">
    <property type="component" value="Unassembled WGS sequence"/>
</dbReference>